<dbReference type="SUPFAM" id="SSF101874">
    <property type="entry name" value="YceI-like"/>
    <property type="match status" value="1"/>
</dbReference>
<proteinExistence type="predicted"/>
<organism evidence="3 4">
    <name type="scientific">Chitiniphilus shinanonensis</name>
    <dbReference type="NCBI Taxonomy" id="553088"/>
    <lineage>
        <taxon>Bacteria</taxon>
        <taxon>Pseudomonadati</taxon>
        <taxon>Pseudomonadota</taxon>
        <taxon>Betaproteobacteria</taxon>
        <taxon>Neisseriales</taxon>
        <taxon>Chitinibacteraceae</taxon>
        <taxon>Chitiniphilus</taxon>
    </lineage>
</organism>
<evidence type="ECO:0000259" key="2">
    <source>
        <dbReference type="SMART" id="SM00867"/>
    </source>
</evidence>
<dbReference type="Gene3D" id="2.40.128.110">
    <property type="entry name" value="Lipid/polyisoprenoid-binding, YceI-like"/>
    <property type="match status" value="1"/>
</dbReference>
<dbReference type="Pfam" id="PF04264">
    <property type="entry name" value="YceI"/>
    <property type="match status" value="1"/>
</dbReference>
<feature type="domain" description="Lipid/polyisoprenoid-binding YceI-like" evidence="2">
    <location>
        <begin position="23"/>
        <end position="186"/>
    </location>
</feature>
<sequence>MKKTLIASLLALAATAAIAAPQTYELDSTHTYPRFEINHLGFSIQHGTFDKTSGTIVLDAEKKTGSVDITVDTTSLDTGLDKRDAHLKGEDFFNVAKFPTATFKSSKLKFDGDKLVAVEGNFTLLGVTKPLTLTVDNFKCGQHPMAKKQWCGAEATATFKRSDYGMTAYVPAVGDEVKLTIQVEAGLK</sequence>
<dbReference type="EMBL" id="BSOZ01000038">
    <property type="protein sequence ID" value="GLS05188.1"/>
    <property type="molecule type" value="Genomic_DNA"/>
</dbReference>
<keyword evidence="1" id="KW-0732">Signal</keyword>
<gene>
    <name evidence="3" type="ORF">GCM10007860_23380</name>
</gene>
<reference evidence="4" key="1">
    <citation type="journal article" date="2019" name="Int. J. Syst. Evol. Microbiol.">
        <title>The Global Catalogue of Microorganisms (GCM) 10K type strain sequencing project: providing services to taxonomists for standard genome sequencing and annotation.</title>
        <authorList>
            <consortium name="The Broad Institute Genomics Platform"/>
            <consortium name="The Broad Institute Genome Sequencing Center for Infectious Disease"/>
            <person name="Wu L."/>
            <person name="Ma J."/>
        </authorList>
    </citation>
    <scope>NUCLEOTIDE SEQUENCE [LARGE SCALE GENOMIC DNA]</scope>
    <source>
        <strain evidence="4">NBRC 104970</strain>
    </source>
</reference>
<dbReference type="PANTHER" id="PTHR34406:SF2">
    <property type="entry name" value="PERIPLASMIC PROTEIN"/>
    <property type="match status" value="1"/>
</dbReference>
<evidence type="ECO:0000256" key="1">
    <source>
        <dbReference type="SAM" id="SignalP"/>
    </source>
</evidence>
<name>A0ABQ6BU17_9NEIS</name>
<protein>
    <submittedName>
        <fullName evidence="3">Polyisoprenoid-binding protein</fullName>
    </submittedName>
</protein>
<feature type="signal peptide" evidence="1">
    <location>
        <begin position="1"/>
        <end position="19"/>
    </location>
</feature>
<dbReference type="InterPro" id="IPR007372">
    <property type="entry name" value="Lipid/polyisoprenoid-bd_YceI"/>
</dbReference>
<dbReference type="Proteomes" id="UP001156836">
    <property type="component" value="Unassembled WGS sequence"/>
</dbReference>
<dbReference type="PANTHER" id="PTHR34406">
    <property type="entry name" value="PROTEIN YCEI"/>
    <property type="match status" value="1"/>
</dbReference>
<keyword evidence="4" id="KW-1185">Reference proteome</keyword>
<dbReference type="InterPro" id="IPR036761">
    <property type="entry name" value="TTHA0802/YceI-like_sf"/>
</dbReference>
<accession>A0ABQ6BU17</accession>
<dbReference type="SMART" id="SM00867">
    <property type="entry name" value="YceI"/>
    <property type="match status" value="1"/>
</dbReference>
<comment type="caution">
    <text evidence="3">The sequence shown here is derived from an EMBL/GenBank/DDBJ whole genome shotgun (WGS) entry which is preliminary data.</text>
</comment>
<evidence type="ECO:0000313" key="3">
    <source>
        <dbReference type="EMBL" id="GLS05188.1"/>
    </source>
</evidence>
<feature type="chain" id="PRO_5045316248" evidence="1">
    <location>
        <begin position="20"/>
        <end position="188"/>
    </location>
</feature>
<dbReference type="RefSeq" id="WP_018749543.1">
    <property type="nucleotide sequence ID" value="NZ_BAABUF010000004.1"/>
</dbReference>
<evidence type="ECO:0000313" key="4">
    <source>
        <dbReference type="Proteomes" id="UP001156836"/>
    </source>
</evidence>